<protein>
    <submittedName>
        <fullName evidence="3">CHAT domain-containing protein</fullName>
    </submittedName>
</protein>
<sequence length="1372" mass="148991">MVDDRPARVRRAREAGDVDAAILVARSGLVRAAREDDLPSMVVLARELDGLADSLGAEVLDAGERRRPWEDLRQAARRLESPAMEVLACLELARKYLAESDDDLAARHIETVLDLAEKAPADPLFDRAELSTADATVMDVLDRLYYRHRNFEAVATVAAKVAERVPDLPLPWFYLAHSLNRLDRYQEAVDAFGRLNDLAPDQPGPLIAASRALAALGRTDEAAVAASGAIDLKPDDVQYRFIRAQIHQAAGDTEAALADLTHVVAEAAEPDDLADYARVTRVQILREHGRFTEATDDAWHMARTGDLATRAAGHLLLGEILQETGHHEEAVTHFGAHLDLLAMNPVDARLRRAESRVALGRLDEAVADLNALVGQGDHHDAEAAATALTPLAERHPPARKALGRALLEDFLPGRAVEVLAHEDTEDWQVRAWLGMAMVTSSRTETEWNEKFDHDRVVDAVGHLVAAARLAPAQDYPRTRLRWLVERALVLQPVAHTLTTGADLGVTDVLPELAGVFGNWREAARAEAARRFSDAVAALTAARATAAEAGLAVLTALLDVRLADNYLRLYDMQRVFDHIASAEGATAEIGMLPGMTREHVDAMLARTRDAGGRAALQDIDHLELSSAVLATFLAGLDVLRAQAAHRLGDAEAALRLLPDDAPGNQFEITHFRMMALRDAGRVDEAMDLLKELRDLAEPEDLVKVANIEASLHIGRDEFTRAAEVLETELAAREHDPAVAAGLVSNLLGAYLGLERAEDVLDLDREHPVPDDVPPRFGYARLVTVARALGMLGRHDEELRTFLDAIELIDRMRGTLHDEQARMTWQGTHVHVYEEAVSAALAVGRPATALDLVERSKARAFVDQLGLGPAEPSERLQKTRKSLEDARRRLALLHEIAAAPDPSAEVDLVHRVNELRPVGSVDVADLDGELARERAAVDRLSTALALEPLKGKSSVAAATLSTVEIYAQLDERAVLAEYFVGVDETVLFLMTPADPIPVVHGIPHGARDIAEFVDRHLGTARAMDRDAFEDDFHPFVAPITDRCARGDTVVLVPHGLLHHVPLHSLLLDRNPVCHLPSASLLRYRRKDTEDRGWRTAVVFGDSRGDLVHARSEAEAIAGVFGAEAALGDDASRARLADGLAARPDVVHLACHGRFDGRRPTDSAVLLAPADTRPDAELSAADVFGLDLRVNLVTLSACESGVSANRPGDELIGLTRAALHAGAPALVVSLWEVDDLSTELLMTAFYRQLRDGVAPAEALRQAQLGLADTTAGDVVAHCDAALERSPDAVTTAAVLLARAGAQAVAGDVTEAIATCRQIALDRARGVVADRLRARVERLLILLSLKEEVETVVDYEARPYAHPHHWAAFVLVGDWR</sequence>
<dbReference type="RefSeq" id="WP_133907931.1">
    <property type="nucleotide sequence ID" value="NZ_SOCP01000021.1"/>
</dbReference>
<dbReference type="PROSITE" id="PS50005">
    <property type="entry name" value="TPR"/>
    <property type="match status" value="1"/>
</dbReference>
<dbReference type="InterPro" id="IPR019734">
    <property type="entry name" value="TPR_rpt"/>
</dbReference>
<comment type="caution">
    <text evidence="3">The sequence shown here is derived from an EMBL/GenBank/DDBJ whole genome shotgun (WGS) entry which is preliminary data.</text>
</comment>
<keyword evidence="4" id="KW-1185">Reference proteome</keyword>
<feature type="repeat" description="TPR" evidence="1">
    <location>
        <begin position="169"/>
        <end position="202"/>
    </location>
</feature>
<keyword evidence="1" id="KW-0802">TPR repeat</keyword>
<feature type="domain" description="CHAT" evidence="2">
    <location>
        <begin position="1035"/>
        <end position="1370"/>
    </location>
</feature>
<dbReference type="InterPro" id="IPR011990">
    <property type="entry name" value="TPR-like_helical_dom_sf"/>
</dbReference>
<dbReference type="EMBL" id="SOCP01000021">
    <property type="protein sequence ID" value="TDV40985.1"/>
    <property type="molecule type" value="Genomic_DNA"/>
</dbReference>
<dbReference type="Gene3D" id="1.25.40.10">
    <property type="entry name" value="Tetratricopeptide repeat domain"/>
    <property type="match status" value="2"/>
</dbReference>
<name>A0A4R7UZK9_9PSEU</name>
<accession>A0A4R7UZK9</accession>
<dbReference type="Pfam" id="PF12770">
    <property type="entry name" value="CHAT"/>
    <property type="match status" value="1"/>
</dbReference>
<dbReference type="InterPro" id="IPR024983">
    <property type="entry name" value="CHAT_dom"/>
</dbReference>
<evidence type="ECO:0000313" key="4">
    <source>
        <dbReference type="Proteomes" id="UP000294927"/>
    </source>
</evidence>
<evidence type="ECO:0000256" key="1">
    <source>
        <dbReference type="PROSITE-ProRule" id="PRU00339"/>
    </source>
</evidence>
<reference evidence="3 4" key="1">
    <citation type="submission" date="2019-03" db="EMBL/GenBank/DDBJ databases">
        <title>Genomic Encyclopedia of Archaeal and Bacterial Type Strains, Phase II (KMG-II): from individual species to whole genera.</title>
        <authorList>
            <person name="Goeker M."/>
        </authorList>
    </citation>
    <scope>NUCLEOTIDE SEQUENCE [LARGE SCALE GENOMIC DNA]</scope>
    <source>
        <strain evidence="3 4">DSM 45499</strain>
    </source>
</reference>
<gene>
    <name evidence="3" type="ORF">CLV71_12151</name>
</gene>
<evidence type="ECO:0000313" key="3">
    <source>
        <dbReference type="EMBL" id="TDV40985.1"/>
    </source>
</evidence>
<dbReference type="OrthoDB" id="4331905at2"/>
<dbReference type="SUPFAM" id="SSF48452">
    <property type="entry name" value="TPR-like"/>
    <property type="match status" value="2"/>
</dbReference>
<evidence type="ECO:0000259" key="2">
    <source>
        <dbReference type="Pfam" id="PF12770"/>
    </source>
</evidence>
<dbReference type="SMART" id="SM00028">
    <property type="entry name" value="TPR"/>
    <property type="match status" value="6"/>
</dbReference>
<organism evidence="3 4">
    <name type="scientific">Actinophytocola oryzae</name>
    <dbReference type="NCBI Taxonomy" id="502181"/>
    <lineage>
        <taxon>Bacteria</taxon>
        <taxon>Bacillati</taxon>
        <taxon>Actinomycetota</taxon>
        <taxon>Actinomycetes</taxon>
        <taxon>Pseudonocardiales</taxon>
        <taxon>Pseudonocardiaceae</taxon>
    </lineage>
</organism>
<dbReference type="Proteomes" id="UP000294927">
    <property type="component" value="Unassembled WGS sequence"/>
</dbReference>
<proteinExistence type="predicted"/>
<dbReference type="PANTHER" id="PTHR10098">
    <property type="entry name" value="RAPSYN-RELATED"/>
    <property type="match status" value="1"/>
</dbReference>